<dbReference type="Pfam" id="PF04172">
    <property type="entry name" value="LrgB"/>
    <property type="match status" value="1"/>
</dbReference>
<accession>V7I2R3</accession>
<feature type="transmembrane region" description="Helical" evidence="5">
    <location>
        <begin position="94"/>
        <end position="116"/>
    </location>
</feature>
<keyword evidence="4 5" id="KW-0472">Membrane</keyword>
<evidence type="ECO:0000313" key="7">
    <source>
        <dbReference type="Proteomes" id="UP000017747"/>
    </source>
</evidence>
<dbReference type="PANTHER" id="PTHR30249">
    <property type="entry name" value="PUTATIVE SEROTONIN TRANSPORTER"/>
    <property type="match status" value="1"/>
</dbReference>
<dbReference type="PATRIC" id="fig|994573.3.peg.3075"/>
<comment type="caution">
    <text evidence="6">The sequence shown here is derived from an EMBL/GenBank/DDBJ whole genome shotgun (WGS) entry which is preliminary data.</text>
</comment>
<dbReference type="RefSeq" id="WP_023388597.1">
    <property type="nucleotide sequence ID" value="NZ_AXUN02000205.1"/>
</dbReference>
<dbReference type="Proteomes" id="UP000017747">
    <property type="component" value="Unassembled WGS sequence"/>
</dbReference>
<dbReference type="GO" id="GO:0016020">
    <property type="term" value="C:membrane"/>
    <property type="evidence" value="ECO:0007669"/>
    <property type="project" value="UniProtKB-SubCell"/>
</dbReference>
<organism evidence="6 7">
    <name type="scientific">Youngiibacter fragilis 232.1</name>
    <dbReference type="NCBI Taxonomy" id="994573"/>
    <lineage>
        <taxon>Bacteria</taxon>
        <taxon>Bacillati</taxon>
        <taxon>Bacillota</taxon>
        <taxon>Clostridia</taxon>
        <taxon>Eubacteriales</taxon>
        <taxon>Clostridiaceae</taxon>
        <taxon>Youngiibacter</taxon>
    </lineage>
</organism>
<dbReference type="InterPro" id="IPR007300">
    <property type="entry name" value="CidB/LrgB"/>
</dbReference>
<protein>
    <submittedName>
        <fullName evidence="6">Membrane protein</fullName>
    </submittedName>
</protein>
<gene>
    <name evidence="6" type="ORF">T472_0216270</name>
</gene>
<reference evidence="6 7" key="1">
    <citation type="journal article" date="2014" name="Genome Announc.">
        <title>Genome Sequence of Youngiibacter fragilis, the Type Strain of the Genus Youngiibacter.</title>
        <authorList>
            <person name="Wawrik C.B."/>
            <person name="Callaghan A.V."/>
            <person name="Stamps B.W."/>
            <person name="Wawrik B."/>
        </authorList>
    </citation>
    <scope>NUCLEOTIDE SEQUENCE [LARGE SCALE GENOMIC DNA]</scope>
    <source>
        <strain evidence="6 7">232.1</strain>
    </source>
</reference>
<feature type="transmembrane region" description="Helical" evidence="5">
    <location>
        <begin position="12"/>
        <end position="31"/>
    </location>
</feature>
<keyword evidence="3 5" id="KW-1133">Transmembrane helix</keyword>
<dbReference type="STRING" id="994573.T472_0216270"/>
<dbReference type="eggNOG" id="COG1346">
    <property type="taxonomic scope" value="Bacteria"/>
</dbReference>
<dbReference type="PANTHER" id="PTHR30249:SF0">
    <property type="entry name" value="PLASTIDAL GLYCOLATE_GLYCERATE TRANSLOCATOR 1, CHLOROPLASTIC"/>
    <property type="match status" value="1"/>
</dbReference>
<dbReference type="AlphaFoldDB" id="V7I2R3"/>
<evidence type="ECO:0000256" key="5">
    <source>
        <dbReference type="SAM" id="Phobius"/>
    </source>
</evidence>
<dbReference type="OrthoDB" id="9811701at2"/>
<feature type="transmembrane region" description="Helical" evidence="5">
    <location>
        <begin position="67"/>
        <end position="88"/>
    </location>
</feature>
<feature type="transmembrane region" description="Helical" evidence="5">
    <location>
        <begin position="37"/>
        <end position="55"/>
    </location>
</feature>
<evidence type="ECO:0000256" key="4">
    <source>
        <dbReference type="ARBA" id="ARBA00023136"/>
    </source>
</evidence>
<feature type="transmembrane region" description="Helical" evidence="5">
    <location>
        <begin position="150"/>
        <end position="173"/>
    </location>
</feature>
<keyword evidence="2 5" id="KW-0812">Transmembrane</keyword>
<keyword evidence="7" id="KW-1185">Reference proteome</keyword>
<sequence length="235" mass="24374">MTERLIALTKSPLFGLAISFLAYRIGVHVFKRVRNPLLSPLVVSTAVVIGVLVALKIPVENYSSGGAMLSFMLGPSVIVLAVPLYRNFGLLKSHYIAILSGIFAGTLTSITSVLLLSRMLGIDREIILSMIPKSVTTAIGIEISKELGGIVPITVVSIFVTGTLGAIMVPLVMKAARLRDPVAKGVAIGTAAHALGTAKAVEIGETEGAMSGLSIGIAGLMTVVIAPILLAFSGI</sequence>
<comment type="subcellular location">
    <subcellularLocation>
        <location evidence="1">Membrane</location>
        <topology evidence="1">Multi-pass membrane protein</topology>
    </subcellularLocation>
</comment>
<name>V7I2R3_9CLOT</name>
<dbReference type="EMBL" id="AXUN02000205">
    <property type="protein sequence ID" value="ETA79571.1"/>
    <property type="molecule type" value="Genomic_DNA"/>
</dbReference>
<evidence type="ECO:0000256" key="3">
    <source>
        <dbReference type="ARBA" id="ARBA00022989"/>
    </source>
</evidence>
<evidence type="ECO:0000256" key="2">
    <source>
        <dbReference type="ARBA" id="ARBA00022692"/>
    </source>
</evidence>
<feature type="transmembrane region" description="Helical" evidence="5">
    <location>
        <begin position="213"/>
        <end position="232"/>
    </location>
</feature>
<evidence type="ECO:0000256" key="1">
    <source>
        <dbReference type="ARBA" id="ARBA00004141"/>
    </source>
</evidence>
<evidence type="ECO:0000313" key="6">
    <source>
        <dbReference type="EMBL" id="ETA79571.1"/>
    </source>
</evidence>
<proteinExistence type="predicted"/>